<sequence>MPPNASPRRLDGLLFFPVTAFDAEGRFAPGVYREHVEARLADGPGAVFAACGTGEFPALAPQEYELCVRTAAEAVGSRVPVIGGCGYGTTLAKEYARAAANAGADGLLVLPPYSADGGQDGLLRHYTALAASTDLDLILYQRDTTVFAPETVAELAQVPNIVGFKDGRGDLDLMLRIVSAVRTAGESGFLFFNGMPTAEMTQLAYRAVGVPLYSSAVFCFAPDIALAFHRAIDAGEQKTVDTLIDVFFRPYVQLRHKRPGYAVSLVKAATRAAGHEVGAVRAPLTEPAPEHVAELLALLDRTRAALR</sequence>
<organism evidence="9 10">
    <name type="scientific">Actinospica acidithermotolerans</name>
    <dbReference type="NCBI Taxonomy" id="2828514"/>
    <lineage>
        <taxon>Bacteria</taxon>
        <taxon>Bacillati</taxon>
        <taxon>Actinomycetota</taxon>
        <taxon>Actinomycetes</taxon>
        <taxon>Catenulisporales</taxon>
        <taxon>Actinospicaceae</taxon>
        <taxon>Actinospica</taxon>
    </lineage>
</organism>
<dbReference type="Gene3D" id="3.20.20.70">
    <property type="entry name" value="Aldolase class I"/>
    <property type="match status" value="1"/>
</dbReference>
<dbReference type="PIRSF" id="PIRSF001365">
    <property type="entry name" value="DHDPS"/>
    <property type="match status" value="1"/>
</dbReference>
<comment type="catalytic activity">
    <reaction evidence="1 5">
        <text>5-dehydro-4-deoxy-D-glucarate + H(+) = 2,5-dioxopentanoate + CO2 + H2O</text>
        <dbReference type="Rhea" id="RHEA:24608"/>
        <dbReference type="ChEBI" id="CHEBI:15377"/>
        <dbReference type="ChEBI" id="CHEBI:15378"/>
        <dbReference type="ChEBI" id="CHEBI:16526"/>
        <dbReference type="ChEBI" id="CHEBI:42819"/>
        <dbReference type="ChEBI" id="CHEBI:58136"/>
        <dbReference type="EC" id="4.2.1.41"/>
    </reaction>
</comment>
<dbReference type="GO" id="GO:0042838">
    <property type="term" value="P:D-glucarate catabolic process"/>
    <property type="evidence" value="ECO:0007669"/>
    <property type="project" value="UniProtKB-UniRule"/>
</dbReference>
<evidence type="ECO:0000256" key="7">
    <source>
        <dbReference type="PIRSR" id="PIRSR001365-1"/>
    </source>
</evidence>
<gene>
    <name evidence="9" type="ORF">KDK95_19800</name>
</gene>
<dbReference type="GO" id="GO:0047448">
    <property type="term" value="F:5-dehydro-4-deoxyglucarate dehydratase activity"/>
    <property type="evidence" value="ECO:0007669"/>
    <property type="project" value="UniProtKB-UniRule"/>
</dbReference>
<evidence type="ECO:0000256" key="5">
    <source>
        <dbReference type="HAMAP-Rule" id="MF_00694"/>
    </source>
</evidence>
<keyword evidence="10" id="KW-1185">Reference proteome</keyword>
<accession>A0A941EDR6</accession>
<dbReference type="EC" id="4.2.1.41" evidence="5"/>
<evidence type="ECO:0000256" key="6">
    <source>
        <dbReference type="PIRNR" id="PIRNR001365"/>
    </source>
</evidence>
<dbReference type="InterPro" id="IPR017655">
    <property type="entry name" value="Dehydro-deoxyglucarate_dehyd"/>
</dbReference>
<dbReference type="SMART" id="SM01130">
    <property type="entry name" value="DHDPS"/>
    <property type="match status" value="1"/>
</dbReference>
<dbReference type="InterPro" id="IPR013785">
    <property type="entry name" value="Aldolase_TIM"/>
</dbReference>
<dbReference type="SUPFAM" id="SSF51569">
    <property type="entry name" value="Aldolase"/>
    <property type="match status" value="1"/>
</dbReference>
<feature type="active site" description="Proton donor/acceptor" evidence="7">
    <location>
        <position position="140"/>
    </location>
</feature>
<evidence type="ECO:0000256" key="8">
    <source>
        <dbReference type="PIRSR" id="PIRSR001365-2"/>
    </source>
</evidence>
<evidence type="ECO:0000313" key="9">
    <source>
        <dbReference type="EMBL" id="MBR7828565.1"/>
    </source>
</evidence>
<dbReference type="GO" id="GO:0008840">
    <property type="term" value="F:4-hydroxy-tetrahydrodipicolinate synthase activity"/>
    <property type="evidence" value="ECO:0007669"/>
    <property type="project" value="TreeGrafter"/>
</dbReference>
<feature type="active site" description="Schiff-base intermediate with substrate" evidence="7">
    <location>
        <position position="165"/>
    </location>
</feature>
<dbReference type="EMBL" id="JAGSOH010000060">
    <property type="protein sequence ID" value="MBR7828565.1"/>
    <property type="molecule type" value="Genomic_DNA"/>
</dbReference>
<evidence type="ECO:0000256" key="3">
    <source>
        <dbReference type="ARBA" id="ARBA00007592"/>
    </source>
</evidence>
<dbReference type="PANTHER" id="PTHR12128:SF19">
    <property type="entry name" value="5-DEHYDRO-4-DEOXYGLUCARATE DEHYDRATASE 2-RELATED"/>
    <property type="match status" value="1"/>
</dbReference>
<name>A0A941EDR6_9ACTN</name>
<dbReference type="InterPro" id="IPR002220">
    <property type="entry name" value="DapA-like"/>
</dbReference>
<reference evidence="9" key="1">
    <citation type="submission" date="2021-04" db="EMBL/GenBank/DDBJ databases">
        <title>Genome based classification of Actinospica acidithermotolerans sp. nov., an actinobacterium isolated from an Indonesian hot spring.</title>
        <authorList>
            <person name="Kusuma A.B."/>
            <person name="Putra K.E."/>
            <person name="Nafisah S."/>
            <person name="Loh J."/>
            <person name="Nouioui I."/>
            <person name="Goodfellow M."/>
        </authorList>
    </citation>
    <scope>NUCLEOTIDE SEQUENCE</scope>
    <source>
        <strain evidence="9">MGRD01-02</strain>
    </source>
</reference>
<keyword evidence="4 5" id="KW-0456">Lyase</keyword>
<dbReference type="AlphaFoldDB" id="A0A941EDR6"/>
<evidence type="ECO:0000256" key="1">
    <source>
        <dbReference type="ARBA" id="ARBA00001446"/>
    </source>
</evidence>
<evidence type="ECO:0000256" key="4">
    <source>
        <dbReference type="ARBA" id="ARBA00023239"/>
    </source>
</evidence>
<comment type="similarity">
    <text evidence="3 5 6">Belongs to the DapA family.</text>
</comment>
<dbReference type="NCBIfam" id="NF002958">
    <property type="entry name" value="PRK03620.1"/>
    <property type="match status" value="1"/>
</dbReference>
<evidence type="ECO:0000256" key="2">
    <source>
        <dbReference type="ARBA" id="ARBA00004983"/>
    </source>
</evidence>
<dbReference type="Pfam" id="PF00701">
    <property type="entry name" value="DHDPS"/>
    <property type="match status" value="1"/>
</dbReference>
<proteinExistence type="inferred from homology"/>
<evidence type="ECO:0000313" key="10">
    <source>
        <dbReference type="Proteomes" id="UP000676325"/>
    </source>
</evidence>
<comment type="caution">
    <text evidence="9">The sequence shown here is derived from an EMBL/GenBank/DDBJ whole genome shotgun (WGS) entry which is preliminary data.</text>
</comment>
<dbReference type="HAMAP" id="MF_00694">
    <property type="entry name" value="KDGDH"/>
    <property type="match status" value="1"/>
</dbReference>
<dbReference type="PANTHER" id="PTHR12128">
    <property type="entry name" value="DIHYDRODIPICOLINATE SYNTHASE"/>
    <property type="match status" value="1"/>
</dbReference>
<protein>
    <recommendedName>
        <fullName evidence="5">Probable 5-dehydro-4-deoxyglucarate dehydratase</fullName>
        <ecNumber evidence="5">4.2.1.41</ecNumber>
    </recommendedName>
    <alternativeName>
        <fullName evidence="5">5-keto-4-deoxy-glucarate dehydratase</fullName>
        <shortName evidence="5">KDGDH</shortName>
    </alternativeName>
</protein>
<dbReference type="Proteomes" id="UP000676325">
    <property type="component" value="Unassembled WGS sequence"/>
</dbReference>
<feature type="binding site" evidence="8">
    <location>
        <position position="53"/>
    </location>
    <ligand>
        <name>pyruvate</name>
        <dbReference type="ChEBI" id="CHEBI:15361"/>
    </ligand>
</feature>
<comment type="pathway">
    <text evidence="2 5">Carbohydrate acid metabolism; D-glucarate degradation; 2,5-dioxopentanoate from D-glucarate: step 2/2.</text>
</comment>